<feature type="transmembrane region" description="Helical" evidence="12">
    <location>
        <begin position="302"/>
        <end position="324"/>
    </location>
</feature>
<feature type="transmembrane region" description="Helical" evidence="12">
    <location>
        <begin position="101"/>
        <end position="123"/>
    </location>
</feature>
<evidence type="ECO:0000256" key="1">
    <source>
        <dbReference type="ARBA" id="ARBA00002265"/>
    </source>
</evidence>
<evidence type="ECO:0000256" key="12">
    <source>
        <dbReference type="SAM" id="Phobius"/>
    </source>
</evidence>
<dbReference type="InterPro" id="IPR005495">
    <property type="entry name" value="LptG/LptF_permease"/>
</dbReference>
<protein>
    <recommendedName>
        <fullName evidence="4">Lipopolysaccharide export system permease protein LptF</fullName>
    </recommendedName>
</protein>
<dbReference type="InterPro" id="IPR030922">
    <property type="entry name" value="LptF"/>
</dbReference>
<keyword evidence="9 12" id="KW-1133">Transmembrane helix</keyword>
<evidence type="ECO:0000256" key="4">
    <source>
        <dbReference type="ARBA" id="ARBA00014213"/>
    </source>
</evidence>
<evidence type="ECO:0000313" key="14">
    <source>
        <dbReference type="Proteomes" id="UP000244248"/>
    </source>
</evidence>
<dbReference type="OrthoDB" id="9778062at2"/>
<evidence type="ECO:0000256" key="8">
    <source>
        <dbReference type="ARBA" id="ARBA00022692"/>
    </source>
</evidence>
<sequence>MKFGILDRYLLREAGGAWLAVTLVLMSIMLATRFARFLGEAATGILPRELLFKVVALSSLQYLVILIPVSLLLAIMLAMGRLYKDSEIAAMSGCGVSMKQLYRPFMVLGVVLTLLALVLSLYIGPWAGRTAEYISKDAARFIQYNPFEAGRFKEVGGGRAVVYTGEMDAKGGQLTTVFARVHEKDGDTLVIAKHGRQQANPLTGEREVTLSEGYRYRGEAGQAQFDVMRFGEFTTFIQPPDFVFVSNKRRLYQTSHLWNSKDPKDMAELQWRYAAPLSVLILALLAVPLSHTAPRQGRYGKLILGILVYLVYTQLIAVGQAWIAKEQVPAGIGLWWTHALMLALALWLVAKRSGKFKRT</sequence>
<evidence type="ECO:0000256" key="2">
    <source>
        <dbReference type="ARBA" id="ARBA00004429"/>
    </source>
</evidence>
<evidence type="ECO:0000256" key="3">
    <source>
        <dbReference type="ARBA" id="ARBA00007725"/>
    </source>
</evidence>
<feature type="transmembrane region" description="Helical" evidence="12">
    <location>
        <begin position="330"/>
        <end position="350"/>
    </location>
</feature>
<evidence type="ECO:0000256" key="10">
    <source>
        <dbReference type="ARBA" id="ARBA00023136"/>
    </source>
</evidence>
<dbReference type="Pfam" id="PF03739">
    <property type="entry name" value="LptF_LptG"/>
    <property type="match status" value="1"/>
</dbReference>
<comment type="function">
    <text evidence="1">Part of the ABC transporter complex LptBFG involved in the translocation of lipopolysaccharide (LPS) from the inner membrane to the outer membrane.</text>
</comment>
<comment type="similarity">
    <text evidence="3">Belongs to the LptF/LptG family.</text>
</comment>
<dbReference type="GO" id="GO:0015920">
    <property type="term" value="P:lipopolysaccharide transport"/>
    <property type="evidence" value="ECO:0007669"/>
    <property type="project" value="TreeGrafter"/>
</dbReference>
<gene>
    <name evidence="13" type="primary">lptF</name>
    <name evidence="13" type="ORF">CJD38_12130</name>
</gene>
<proteinExistence type="inferred from homology"/>
<dbReference type="RefSeq" id="WP_107940624.1">
    <property type="nucleotide sequence ID" value="NZ_QANS01000004.1"/>
</dbReference>
<dbReference type="PANTHER" id="PTHR33529">
    <property type="entry name" value="SLR0882 PROTEIN-RELATED"/>
    <property type="match status" value="1"/>
</dbReference>
<keyword evidence="5" id="KW-0813">Transport</keyword>
<keyword evidence="7" id="KW-0997">Cell inner membrane</keyword>
<accession>A0A2T5MEN2</accession>
<dbReference type="PANTHER" id="PTHR33529:SF7">
    <property type="entry name" value="LIPOPOLYSACCHARIDE EXPORT SYSTEM PERMEASE PROTEIN LPTF"/>
    <property type="match status" value="1"/>
</dbReference>
<dbReference type="EMBL" id="QANS01000004">
    <property type="protein sequence ID" value="PTU31040.1"/>
    <property type="molecule type" value="Genomic_DNA"/>
</dbReference>
<feature type="transmembrane region" description="Helical" evidence="12">
    <location>
        <begin position="16"/>
        <end position="39"/>
    </location>
</feature>
<evidence type="ECO:0000256" key="7">
    <source>
        <dbReference type="ARBA" id="ARBA00022519"/>
    </source>
</evidence>
<dbReference type="AlphaFoldDB" id="A0A2T5MEN2"/>
<name>A0A2T5MEN2_9GAMM</name>
<organism evidence="13 14">
    <name type="scientific">Stenotrophobium rhamnosiphilum</name>
    <dbReference type="NCBI Taxonomy" id="2029166"/>
    <lineage>
        <taxon>Bacteria</taxon>
        <taxon>Pseudomonadati</taxon>
        <taxon>Pseudomonadota</taxon>
        <taxon>Gammaproteobacteria</taxon>
        <taxon>Nevskiales</taxon>
        <taxon>Nevskiaceae</taxon>
        <taxon>Stenotrophobium</taxon>
    </lineage>
</organism>
<comment type="subcellular location">
    <subcellularLocation>
        <location evidence="2">Cell inner membrane</location>
        <topology evidence="2">Multi-pass membrane protein</topology>
    </subcellularLocation>
</comment>
<comment type="caution">
    <text evidence="13">The sequence shown here is derived from an EMBL/GenBank/DDBJ whole genome shotgun (WGS) entry which is preliminary data.</text>
</comment>
<dbReference type="NCBIfam" id="TIGR04407">
    <property type="entry name" value="LptF_YjgP"/>
    <property type="match status" value="1"/>
</dbReference>
<evidence type="ECO:0000256" key="6">
    <source>
        <dbReference type="ARBA" id="ARBA00022475"/>
    </source>
</evidence>
<dbReference type="Proteomes" id="UP000244248">
    <property type="component" value="Unassembled WGS sequence"/>
</dbReference>
<evidence type="ECO:0000313" key="13">
    <source>
        <dbReference type="EMBL" id="PTU31040.1"/>
    </source>
</evidence>
<evidence type="ECO:0000256" key="5">
    <source>
        <dbReference type="ARBA" id="ARBA00022448"/>
    </source>
</evidence>
<keyword evidence="8 12" id="KW-0812">Transmembrane</keyword>
<reference evidence="13 14" key="1">
    <citation type="submission" date="2018-04" db="EMBL/GenBank/DDBJ databases">
        <title>Novel species isolated from glacier.</title>
        <authorList>
            <person name="Liu Q."/>
            <person name="Xin Y.-H."/>
        </authorList>
    </citation>
    <scope>NUCLEOTIDE SEQUENCE [LARGE SCALE GENOMIC DNA]</scope>
    <source>
        <strain evidence="13 14">GT1R17</strain>
    </source>
</reference>
<keyword evidence="6" id="KW-1003">Cell membrane</keyword>
<evidence type="ECO:0000256" key="9">
    <source>
        <dbReference type="ARBA" id="ARBA00022989"/>
    </source>
</evidence>
<dbReference type="GO" id="GO:0043190">
    <property type="term" value="C:ATP-binding cassette (ABC) transporter complex"/>
    <property type="evidence" value="ECO:0007669"/>
    <property type="project" value="InterPro"/>
</dbReference>
<keyword evidence="14" id="KW-1185">Reference proteome</keyword>
<comment type="subunit">
    <text evidence="11">Component of the lipopolysaccharide transport and assembly complex. The LptBFG transporter is composed of two ATP-binding proteins (LptB) and two transmembrane proteins (LptF and LptG).</text>
</comment>
<feature type="transmembrane region" description="Helical" evidence="12">
    <location>
        <begin position="59"/>
        <end position="80"/>
    </location>
</feature>
<keyword evidence="10 12" id="KW-0472">Membrane</keyword>
<dbReference type="GO" id="GO:0055085">
    <property type="term" value="P:transmembrane transport"/>
    <property type="evidence" value="ECO:0007669"/>
    <property type="project" value="InterPro"/>
</dbReference>
<evidence type="ECO:0000256" key="11">
    <source>
        <dbReference type="ARBA" id="ARBA00026081"/>
    </source>
</evidence>